<dbReference type="PATRIC" id="fig|582515.4.peg.396"/>
<organism evidence="8 9">
    <name type="scientific">Rubidibacter lacunae KORDI 51-2</name>
    <dbReference type="NCBI Taxonomy" id="582515"/>
    <lineage>
        <taxon>Bacteria</taxon>
        <taxon>Bacillati</taxon>
        <taxon>Cyanobacteriota</taxon>
        <taxon>Cyanophyceae</taxon>
        <taxon>Oscillatoriophycideae</taxon>
        <taxon>Chroococcales</taxon>
        <taxon>Aphanothecaceae</taxon>
        <taxon>Rubidibacter</taxon>
    </lineage>
</organism>
<protein>
    <submittedName>
        <fullName evidence="8">Type II secretory pathway, component HofQ</fullName>
    </submittedName>
</protein>
<dbReference type="InterPro" id="IPR004846">
    <property type="entry name" value="T2SS/T3SS_dom"/>
</dbReference>
<evidence type="ECO:0000313" key="9">
    <source>
        <dbReference type="Proteomes" id="UP000016960"/>
    </source>
</evidence>
<evidence type="ECO:0000256" key="3">
    <source>
        <dbReference type="ARBA" id="ARBA00023237"/>
    </source>
</evidence>
<dbReference type="GO" id="GO:0009279">
    <property type="term" value="C:cell outer membrane"/>
    <property type="evidence" value="ECO:0007669"/>
    <property type="project" value="UniProtKB-SubCell"/>
</dbReference>
<evidence type="ECO:0000256" key="4">
    <source>
        <dbReference type="RuleBase" id="RU004003"/>
    </source>
</evidence>
<dbReference type="eggNOG" id="COG1450">
    <property type="taxonomic scope" value="Bacteria"/>
</dbReference>
<gene>
    <name evidence="8" type="ORF">KR51_00003510</name>
</gene>
<dbReference type="GO" id="GO:0015627">
    <property type="term" value="C:type II protein secretion system complex"/>
    <property type="evidence" value="ECO:0007669"/>
    <property type="project" value="TreeGrafter"/>
</dbReference>
<dbReference type="Pfam" id="PF07660">
    <property type="entry name" value="STN"/>
    <property type="match status" value="1"/>
</dbReference>
<keyword evidence="2" id="KW-0472">Membrane</keyword>
<accession>U5DTN5</accession>
<evidence type="ECO:0000313" key="8">
    <source>
        <dbReference type="EMBL" id="ERN43035.1"/>
    </source>
</evidence>
<dbReference type="PANTHER" id="PTHR30332">
    <property type="entry name" value="PROBABLE GENERAL SECRETION PATHWAY PROTEIN D"/>
    <property type="match status" value="1"/>
</dbReference>
<dbReference type="Pfam" id="PF03958">
    <property type="entry name" value="Secretin_N"/>
    <property type="match status" value="1"/>
</dbReference>
<dbReference type="OrthoDB" id="9779724at2"/>
<dbReference type="Pfam" id="PF00263">
    <property type="entry name" value="Secretin"/>
    <property type="match status" value="1"/>
</dbReference>
<dbReference type="InParanoid" id="U5DTN5"/>
<dbReference type="Proteomes" id="UP000016960">
    <property type="component" value="Unassembled WGS sequence"/>
</dbReference>
<proteinExistence type="inferred from homology"/>
<feature type="signal peptide" evidence="6">
    <location>
        <begin position="1"/>
        <end position="26"/>
    </location>
</feature>
<dbReference type="STRING" id="582515.KR51_00003510"/>
<dbReference type="InterPro" id="IPR011662">
    <property type="entry name" value="Secretin/TonB_short_N"/>
</dbReference>
<evidence type="ECO:0000259" key="7">
    <source>
        <dbReference type="SMART" id="SM00965"/>
    </source>
</evidence>
<dbReference type="SMART" id="SM00965">
    <property type="entry name" value="STN"/>
    <property type="match status" value="1"/>
</dbReference>
<evidence type="ECO:0000256" key="1">
    <source>
        <dbReference type="ARBA" id="ARBA00022448"/>
    </source>
</evidence>
<evidence type="ECO:0000256" key="5">
    <source>
        <dbReference type="RuleBase" id="RU004004"/>
    </source>
</evidence>
<keyword evidence="9" id="KW-1185">Reference proteome</keyword>
<sequence length="664" mass="70420">MKRPYQQLATLLGAAVLAAPPLAASARPLQQVNGFRQQHLLVQAANPQVLFPNPGVTIDGQPALSNATGVRVTPVRPTRPRAVAPPVGDMAVSTIDTSPAVVDLGTSVRVPRLVLREAPVREVLSLLARSANLNLVFSGEGGDEGTQTISVDLEDESVQEAFNAMLQLSGLQANRRGRTIFVSTELPAAARNLIARSYRLNQVDAGTAATFLATQGAAVQILEQLEEQVIDPETQRIVRTILQPPDIRPLTARQPDEAGVEAPLLLQGLTVTTDERLNSLTLIGETRIVEIATGMLTQLDARRRQVAVNVKIVDVNLAGMQNFSSSFSFAAGDTFVVSDEGNAVINFGRRNPPSAASAVAPGAILPPITGLGLGDGASIQPFFDFQGNAPFGDVTFAVPEGTTSGAFPPGVFARPNFGTNANPLQPGISGIEPDGRIRYSPPGLLQTPDRFLALIQAQITSGNAKILTDPTLVVQEGQESTVRLVQDVITSVTTEVDTESGVRTVTPLIGEAGLVLNVNIERIDDNGFVSMSVTPVISTIADIEEFDSGFGTDNLIALLARREVSSGLIRMRDGQTLILTGIIQDSEVTTVSKWPILGDLPIIGALFRSSNTDTQRDEVVVLVTPQVMDDSLDAGYGYGYTPGPDARQLLQQQGFPPVPPNVGE</sequence>
<reference evidence="8 9" key="1">
    <citation type="submission" date="2013-05" db="EMBL/GenBank/DDBJ databases">
        <title>Draft genome sequence of Rubidibacter lacunae KORDI 51-2.</title>
        <authorList>
            <person name="Choi D.H."/>
            <person name="Noh J.H."/>
            <person name="Kwon K.-K."/>
            <person name="Lee J.-H."/>
            <person name="Ryu J.-Y."/>
        </authorList>
    </citation>
    <scope>NUCLEOTIDE SEQUENCE [LARGE SCALE GENOMIC DNA]</scope>
    <source>
        <strain evidence="8 9">KORDI 51-2</strain>
    </source>
</reference>
<comment type="subcellular location">
    <subcellularLocation>
        <location evidence="5">Cell outer membrane</location>
    </subcellularLocation>
</comment>
<dbReference type="GO" id="GO:0009306">
    <property type="term" value="P:protein secretion"/>
    <property type="evidence" value="ECO:0007669"/>
    <property type="project" value="InterPro"/>
</dbReference>
<name>U5DTN5_9CHRO</name>
<comment type="caution">
    <text evidence="8">The sequence shown here is derived from an EMBL/GenBank/DDBJ whole genome shotgun (WGS) entry which is preliminary data.</text>
</comment>
<dbReference type="PANTHER" id="PTHR30332:SF17">
    <property type="entry name" value="TYPE IV PILIATION SYSTEM PROTEIN DR_0774-RELATED"/>
    <property type="match status" value="1"/>
</dbReference>
<evidence type="ECO:0000256" key="2">
    <source>
        <dbReference type="ARBA" id="ARBA00023136"/>
    </source>
</evidence>
<dbReference type="AlphaFoldDB" id="U5DTN5"/>
<evidence type="ECO:0000256" key="6">
    <source>
        <dbReference type="SAM" id="SignalP"/>
    </source>
</evidence>
<feature type="chain" id="PRO_5004658970" evidence="6">
    <location>
        <begin position="27"/>
        <end position="664"/>
    </location>
</feature>
<dbReference type="EMBL" id="ASSJ01000004">
    <property type="protein sequence ID" value="ERN43035.1"/>
    <property type="molecule type" value="Genomic_DNA"/>
</dbReference>
<keyword evidence="6" id="KW-0732">Signal</keyword>
<dbReference type="Gene3D" id="3.30.1370.130">
    <property type="match status" value="1"/>
</dbReference>
<dbReference type="RefSeq" id="WP_022604122.1">
    <property type="nucleotide sequence ID" value="NZ_ASSJ01000004.1"/>
</dbReference>
<feature type="domain" description="Secretin/TonB short N-terminal" evidence="7">
    <location>
        <begin position="133"/>
        <end position="185"/>
    </location>
</feature>
<keyword evidence="3" id="KW-0998">Cell outer membrane</keyword>
<comment type="similarity">
    <text evidence="4">Belongs to the bacterial secretin family.</text>
</comment>
<keyword evidence="1 5" id="KW-0813">Transport</keyword>
<dbReference type="InterPro" id="IPR005644">
    <property type="entry name" value="NolW-like"/>
</dbReference>
<dbReference type="InterPro" id="IPR050810">
    <property type="entry name" value="Bact_Secretion_Sys_Channel"/>
</dbReference>